<sequence>MKRVLLLVLALSLSLSAKDPRLQEVTTIFVQGNSEAATHVRDLLVKRSGKGKTCLRLVGKAENADAVLEIGEDETGGGGLLNRRRAVVSGVLTLADGDLVWSKTRRFNEGPFGMMKGSNTAAKFLLGNLEKACDCKRRLKEAINTPQRDGTKAHLQLP</sequence>
<reference evidence="1" key="1">
    <citation type="journal article" date="2015" name="Nature">
        <title>Complex archaea that bridge the gap between prokaryotes and eukaryotes.</title>
        <authorList>
            <person name="Spang A."/>
            <person name="Saw J.H."/>
            <person name="Jorgensen S.L."/>
            <person name="Zaremba-Niedzwiedzka K."/>
            <person name="Martijn J."/>
            <person name="Lind A.E."/>
            <person name="van Eijk R."/>
            <person name="Schleper C."/>
            <person name="Guy L."/>
            <person name="Ettema T.J."/>
        </authorList>
    </citation>
    <scope>NUCLEOTIDE SEQUENCE</scope>
</reference>
<dbReference type="EMBL" id="LAZR01009055">
    <property type="protein sequence ID" value="KKM74962.1"/>
    <property type="molecule type" value="Genomic_DNA"/>
</dbReference>
<organism evidence="1">
    <name type="scientific">marine sediment metagenome</name>
    <dbReference type="NCBI Taxonomy" id="412755"/>
    <lineage>
        <taxon>unclassified sequences</taxon>
        <taxon>metagenomes</taxon>
        <taxon>ecological metagenomes</taxon>
    </lineage>
</organism>
<comment type="caution">
    <text evidence="1">The sequence shown here is derived from an EMBL/GenBank/DDBJ whole genome shotgun (WGS) entry which is preliminary data.</text>
</comment>
<evidence type="ECO:0000313" key="1">
    <source>
        <dbReference type="EMBL" id="KKM74962.1"/>
    </source>
</evidence>
<gene>
    <name evidence="1" type="ORF">LCGC14_1395010</name>
</gene>
<name>A0A0F9N0B7_9ZZZZ</name>
<protein>
    <submittedName>
        <fullName evidence="1">Uncharacterized protein</fullName>
    </submittedName>
</protein>
<proteinExistence type="predicted"/>
<dbReference type="AlphaFoldDB" id="A0A0F9N0B7"/>
<accession>A0A0F9N0B7</accession>